<evidence type="ECO:0008006" key="4">
    <source>
        <dbReference type="Google" id="ProtNLM"/>
    </source>
</evidence>
<dbReference type="EMBL" id="FWZT01000011">
    <property type="protein sequence ID" value="SMF37342.1"/>
    <property type="molecule type" value="Genomic_DNA"/>
</dbReference>
<keyword evidence="3" id="KW-1185">Reference proteome</keyword>
<protein>
    <recommendedName>
        <fullName evidence="4">Follicular epithelium yolk protein subunit</fullName>
    </recommendedName>
</protein>
<dbReference type="AlphaFoldDB" id="A0A1Y6C568"/>
<dbReference type="Proteomes" id="UP000192907">
    <property type="component" value="Unassembled WGS sequence"/>
</dbReference>
<name>A0A1Y6C568_9BACT</name>
<dbReference type="CDD" id="cd20235">
    <property type="entry name" value="PFM_spherulin-2a-like"/>
    <property type="match status" value="1"/>
</dbReference>
<dbReference type="SUPFAM" id="SSF56973">
    <property type="entry name" value="Aerolisin/ETX pore-forming domain"/>
    <property type="match status" value="1"/>
</dbReference>
<organism evidence="2 3">
    <name type="scientific">Pseudobacteriovorax antillogorgiicola</name>
    <dbReference type="NCBI Taxonomy" id="1513793"/>
    <lineage>
        <taxon>Bacteria</taxon>
        <taxon>Pseudomonadati</taxon>
        <taxon>Bdellovibrionota</taxon>
        <taxon>Oligoflexia</taxon>
        <taxon>Oligoflexales</taxon>
        <taxon>Pseudobacteriovoracaceae</taxon>
        <taxon>Pseudobacteriovorax</taxon>
    </lineage>
</organism>
<gene>
    <name evidence="2" type="ORF">SAMN06296036_11191</name>
</gene>
<dbReference type="RefSeq" id="WP_200820728.1">
    <property type="nucleotide sequence ID" value="NZ_FWZT01000011.1"/>
</dbReference>
<feature type="region of interest" description="Disordered" evidence="1">
    <location>
        <begin position="1"/>
        <end position="22"/>
    </location>
</feature>
<proteinExistence type="predicted"/>
<evidence type="ECO:0000256" key="1">
    <source>
        <dbReference type="SAM" id="MobiDB-lite"/>
    </source>
</evidence>
<evidence type="ECO:0000313" key="3">
    <source>
        <dbReference type="Proteomes" id="UP000192907"/>
    </source>
</evidence>
<evidence type="ECO:0000313" key="2">
    <source>
        <dbReference type="EMBL" id="SMF37342.1"/>
    </source>
</evidence>
<dbReference type="SMR" id="A0A1Y6C568"/>
<accession>A0A1Y6C568</accession>
<reference evidence="3" key="1">
    <citation type="submission" date="2017-04" db="EMBL/GenBank/DDBJ databases">
        <authorList>
            <person name="Varghese N."/>
            <person name="Submissions S."/>
        </authorList>
    </citation>
    <scope>NUCLEOTIDE SEQUENCE [LARGE SCALE GENOMIC DNA]</scope>
    <source>
        <strain evidence="3">RKEM611</strain>
    </source>
</reference>
<dbReference type="Gene3D" id="2.170.15.10">
    <property type="entry name" value="Proaerolysin, chain A, domain 3"/>
    <property type="match status" value="1"/>
</dbReference>
<sequence length="297" mass="32304">MGISVSIKAGDDKDTSSVQASGTINHVITDEERKNFGIEDHDLKEAVGKYFGKKPNDAYLHSPTPWNDLYKTYHWPQVETYLTVKNATITEITSQPVIIATKTFENNSDQTGTFNAGISDSVTNSVSDTWSKSNTVSFTQKVSYKVGFLGTGGGGETSMSYSHTWGESKTESQSVTVGTDSGVSVILKPKEAVKAQLTASRGVMKVRVEYLVYLRGSVAINYNPTYKGHHFWALDVNSVLNAAGKATSITVTQDIEVGFYSNSKVELLNTKDQMLFAQNDSTRAGGPIDLDEVQKAA</sequence>